<accession>A0A1D1UQ17</accession>
<evidence type="ECO:0000313" key="2">
    <source>
        <dbReference type="Proteomes" id="UP000186922"/>
    </source>
</evidence>
<gene>
    <name evidence="1" type="primary">RvY_02892</name>
    <name evidence="1" type="synonym">RvY_02892.1</name>
    <name evidence="1" type="ORF">RvY_02892-1</name>
</gene>
<comment type="caution">
    <text evidence="1">The sequence shown here is derived from an EMBL/GenBank/DDBJ whole genome shotgun (WGS) entry which is preliminary data.</text>
</comment>
<reference evidence="1 2" key="1">
    <citation type="journal article" date="2016" name="Nat. Commun.">
        <title>Extremotolerant tardigrade genome and improved radiotolerance of human cultured cells by tardigrade-unique protein.</title>
        <authorList>
            <person name="Hashimoto T."/>
            <person name="Horikawa D.D."/>
            <person name="Saito Y."/>
            <person name="Kuwahara H."/>
            <person name="Kozuka-Hata H."/>
            <person name="Shin-I T."/>
            <person name="Minakuchi Y."/>
            <person name="Ohishi K."/>
            <person name="Motoyama A."/>
            <person name="Aizu T."/>
            <person name="Enomoto A."/>
            <person name="Kondo K."/>
            <person name="Tanaka S."/>
            <person name="Hara Y."/>
            <person name="Koshikawa S."/>
            <person name="Sagara H."/>
            <person name="Miura T."/>
            <person name="Yokobori S."/>
            <person name="Miyagawa K."/>
            <person name="Suzuki Y."/>
            <person name="Kubo T."/>
            <person name="Oyama M."/>
            <person name="Kohara Y."/>
            <person name="Fujiyama A."/>
            <person name="Arakawa K."/>
            <person name="Katayama T."/>
            <person name="Toyoda A."/>
            <person name="Kunieda T."/>
        </authorList>
    </citation>
    <scope>NUCLEOTIDE SEQUENCE [LARGE SCALE GENOMIC DNA]</scope>
    <source>
        <strain evidence="1 2">YOKOZUNA-1</strain>
    </source>
</reference>
<dbReference type="Proteomes" id="UP000186922">
    <property type="component" value="Unassembled WGS sequence"/>
</dbReference>
<name>A0A1D1UQ17_RAMVA</name>
<sequence length="352" mass="38844">MTPLEIADWCTAVGSFFKYVQTKVLMKESAKVKEDVILLSTGLLKVQGSIVKMLVEKIDQLPTKIEDGIRDATKQAAKDVQSSYQTTAAKQTFADMVKRNPNVLILKPVDGEENNGHRKSNRELTELGSKVKEALGPGSNQVKLGGIRSTANNGAVYEFATKEDRDKAKIALENCTPATKYSVSLPRKPQVVNKFDPQDVTEEEILGAVADCPGVEAVDCAVVKKMGRDDQVTRPYLLEVSEQNKLALLTRGYVLVNGFIKCRIEENSIQCFACFAFGHIAANCKQHRCGKCASNDHKTRDSSSLDVKCCKCVEKKVDMQNVPKHGAFQIRLCPVAKAVSERRFQQVTITKT</sequence>
<dbReference type="STRING" id="947166.A0A1D1UQ17"/>
<proteinExistence type="predicted"/>
<dbReference type="EMBL" id="BDGG01000001">
    <property type="protein sequence ID" value="GAU90485.1"/>
    <property type="molecule type" value="Genomic_DNA"/>
</dbReference>
<keyword evidence="2" id="KW-1185">Reference proteome</keyword>
<evidence type="ECO:0000313" key="1">
    <source>
        <dbReference type="EMBL" id="GAU90485.1"/>
    </source>
</evidence>
<organism evidence="1 2">
    <name type="scientific">Ramazzottius varieornatus</name>
    <name type="common">Water bear</name>
    <name type="synonym">Tardigrade</name>
    <dbReference type="NCBI Taxonomy" id="947166"/>
    <lineage>
        <taxon>Eukaryota</taxon>
        <taxon>Metazoa</taxon>
        <taxon>Ecdysozoa</taxon>
        <taxon>Tardigrada</taxon>
        <taxon>Eutardigrada</taxon>
        <taxon>Parachela</taxon>
        <taxon>Hypsibioidea</taxon>
        <taxon>Ramazzottiidae</taxon>
        <taxon>Ramazzottius</taxon>
    </lineage>
</organism>
<protein>
    <recommendedName>
        <fullName evidence="3">CCHC-type domain-containing protein</fullName>
    </recommendedName>
</protein>
<evidence type="ECO:0008006" key="3">
    <source>
        <dbReference type="Google" id="ProtNLM"/>
    </source>
</evidence>
<dbReference type="AlphaFoldDB" id="A0A1D1UQ17"/>